<keyword evidence="3" id="KW-1185">Reference proteome</keyword>
<dbReference type="AlphaFoldDB" id="A0A835C9B4"/>
<evidence type="ECO:0000256" key="1">
    <source>
        <dbReference type="SAM" id="MobiDB-lite"/>
    </source>
</evidence>
<organism evidence="2 3">
    <name type="scientific">Senna tora</name>
    <dbReference type="NCBI Taxonomy" id="362788"/>
    <lineage>
        <taxon>Eukaryota</taxon>
        <taxon>Viridiplantae</taxon>
        <taxon>Streptophyta</taxon>
        <taxon>Embryophyta</taxon>
        <taxon>Tracheophyta</taxon>
        <taxon>Spermatophyta</taxon>
        <taxon>Magnoliopsida</taxon>
        <taxon>eudicotyledons</taxon>
        <taxon>Gunneridae</taxon>
        <taxon>Pentapetalae</taxon>
        <taxon>rosids</taxon>
        <taxon>fabids</taxon>
        <taxon>Fabales</taxon>
        <taxon>Fabaceae</taxon>
        <taxon>Caesalpinioideae</taxon>
        <taxon>Cassia clade</taxon>
        <taxon>Senna</taxon>
    </lineage>
</organism>
<dbReference type="EMBL" id="JAAIUW010000004">
    <property type="protein sequence ID" value="KAF7834105.1"/>
    <property type="molecule type" value="Genomic_DNA"/>
</dbReference>
<accession>A0A835C9B4</accession>
<feature type="compositionally biased region" description="Basic and acidic residues" evidence="1">
    <location>
        <begin position="177"/>
        <end position="186"/>
    </location>
</feature>
<gene>
    <name evidence="2" type="ORF">G2W53_008964</name>
</gene>
<evidence type="ECO:0000313" key="2">
    <source>
        <dbReference type="EMBL" id="KAF7834105.1"/>
    </source>
</evidence>
<name>A0A835C9B4_9FABA</name>
<dbReference type="OrthoDB" id="298344at2759"/>
<comment type="caution">
    <text evidence="2">The sequence shown here is derived from an EMBL/GenBank/DDBJ whole genome shotgun (WGS) entry which is preliminary data.</text>
</comment>
<dbReference type="PANTHER" id="PTHR34194:SF2">
    <property type="entry name" value="F14J8.16 PROTEIN"/>
    <property type="match status" value="1"/>
</dbReference>
<sequence>MAATPAKQRRRVDSDNVMCDFQHWDCYHDFSTHVRKIKRLQSRTEKHHFFTSLSSAFVLPTTSLAEPEVVNFISHLYGTVKRELLVLQEENREVDVYVDVDDPQYKFFLENLRADGKSYVLNIPRDGVFVKYEAENCALPPPSDDCTNRVSFDSKGTKGSHACADDNAGVRLNEGFEAEKQDTEPKGKRKRGRPKKSDVENAGAGLNECLSVKEEEEDDPPNVNKVVHVQEPVMNVDHLWHKRKVNARKHTEFREKLMEALKKPYCEKEYMELLQQSEQRKPVQNNRNLRGRIIVYEENRAGKSLLDHHADVARRLDSARDDHRRALNILRGFFYWLKWDNEAYDHTDNGSDHEVPSHDEQASHYLFKDLDST</sequence>
<protein>
    <submittedName>
        <fullName evidence="2">Uncharacterized protein</fullName>
    </submittedName>
</protein>
<proteinExistence type="predicted"/>
<evidence type="ECO:0000313" key="3">
    <source>
        <dbReference type="Proteomes" id="UP000634136"/>
    </source>
</evidence>
<dbReference type="PANTHER" id="PTHR34194">
    <property type="entry name" value="F14J8.16 PROTEIN"/>
    <property type="match status" value="1"/>
</dbReference>
<dbReference type="Proteomes" id="UP000634136">
    <property type="component" value="Unassembled WGS sequence"/>
</dbReference>
<feature type="region of interest" description="Disordered" evidence="1">
    <location>
        <begin position="349"/>
        <end position="373"/>
    </location>
</feature>
<feature type="region of interest" description="Disordered" evidence="1">
    <location>
        <begin position="175"/>
        <end position="222"/>
    </location>
</feature>
<reference evidence="2" key="1">
    <citation type="submission" date="2020-09" db="EMBL/GenBank/DDBJ databases">
        <title>Genome-Enabled Discovery of Anthraquinone Biosynthesis in Senna tora.</title>
        <authorList>
            <person name="Kang S.-H."/>
            <person name="Pandey R.P."/>
            <person name="Lee C.-M."/>
            <person name="Sim J.-S."/>
            <person name="Jeong J.-T."/>
            <person name="Choi B.-S."/>
            <person name="Jung M."/>
            <person name="Ginzburg D."/>
            <person name="Zhao K."/>
            <person name="Won S.Y."/>
            <person name="Oh T.-J."/>
            <person name="Yu Y."/>
            <person name="Kim N.-H."/>
            <person name="Lee O.R."/>
            <person name="Lee T.-H."/>
            <person name="Bashyal P."/>
            <person name="Kim T.-S."/>
            <person name="Lee W.-H."/>
            <person name="Kawkins C."/>
            <person name="Kim C.-K."/>
            <person name="Kim J.S."/>
            <person name="Ahn B.O."/>
            <person name="Rhee S.Y."/>
            <person name="Sohng J.K."/>
        </authorList>
    </citation>
    <scope>NUCLEOTIDE SEQUENCE</scope>
    <source>
        <tissue evidence="2">Leaf</tissue>
    </source>
</reference>